<dbReference type="EMBL" id="BSNG01000001">
    <property type="protein sequence ID" value="GLQ08936.1"/>
    <property type="molecule type" value="Genomic_DNA"/>
</dbReference>
<dbReference type="Proteomes" id="UP001161406">
    <property type="component" value="Unassembled WGS sequence"/>
</dbReference>
<organism evidence="1 2">
    <name type="scientific">Devosia yakushimensis</name>
    <dbReference type="NCBI Taxonomy" id="470028"/>
    <lineage>
        <taxon>Bacteria</taxon>
        <taxon>Pseudomonadati</taxon>
        <taxon>Pseudomonadota</taxon>
        <taxon>Alphaproteobacteria</taxon>
        <taxon>Hyphomicrobiales</taxon>
        <taxon>Devosiaceae</taxon>
        <taxon>Devosia</taxon>
    </lineage>
</organism>
<reference evidence="1" key="2">
    <citation type="submission" date="2023-01" db="EMBL/GenBank/DDBJ databases">
        <title>Draft genome sequence of Devosia yakushimensis strain NBRC 103855.</title>
        <authorList>
            <person name="Sun Q."/>
            <person name="Mori K."/>
        </authorList>
    </citation>
    <scope>NUCLEOTIDE SEQUENCE</scope>
    <source>
        <strain evidence="1">NBRC 103855</strain>
    </source>
</reference>
<gene>
    <name evidence="1" type="ORF">GCM10007913_08680</name>
</gene>
<dbReference type="RefSeq" id="WP_284388275.1">
    <property type="nucleotide sequence ID" value="NZ_BSNG01000001.1"/>
</dbReference>
<evidence type="ECO:0000313" key="1">
    <source>
        <dbReference type="EMBL" id="GLQ08936.1"/>
    </source>
</evidence>
<reference evidence="1" key="1">
    <citation type="journal article" date="2014" name="Int. J. Syst. Evol. Microbiol.">
        <title>Complete genome of a new Firmicutes species belonging to the dominant human colonic microbiota ('Ruminococcus bicirculans') reveals two chromosomes and a selective capacity to utilize plant glucans.</title>
        <authorList>
            <consortium name="NISC Comparative Sequencing Program"/>
            <person name="Wegmann U."/>
            <person name="Louis P."/>
            <person name="Goesmann A."/>
            <person name="Henrissat B."/>
            <person name="Duncan S.H."/>
            <person name="Flint H.J."/>
        </authorList>
    </citation>
    <scope>NUCLEOTIDE SEQUENCE</scope>
    <source>
        <strain evidence="1">NBRC 103855</strain>
    </source>
</reference>
<accession>A0ABQ5UEH4</accession>
<evidence type="ECO:0000313" key="2">
    <source>
        <dbReference type="Proteomes" id="UP001161406"/>
    </source>
</evidence>
<name>A0ABQ5UEH4_9HYPH</name>
<keyword evidence="2" id="KW-1185">Reference proteome</keyword>
<protein>
    <submittedName>
        <fullName evidence="1">DNA mismatch repair protein MutT</fullName>
    </submittedName>
</protein>
<sequence>MQIVPVSDIDIRLVPGAWPLPQAMREEVPDFWRSALAANPHLWDGRILGLAAPGGGPVGIMDGRLQVEAREDAYSAFMLWRSRGFPDIGLSHAFVWALIVSSDGALIYGVMGGQTANAGRVYPPGGSLEPRDVLPDGRVDALGAMALELSEETGLVASDAETGMTVAVLDGPRLSLGRVFRFAEPAADLLGRIRANLAAQDHRELADVIAIHSPDEARQARAVPYAIAVAEAFAASRIV</sequence>
<comment type="caution">
    <text evidence="1">The sequence shown here is derived from an EMBL/GenBank/DDBJ whole genome shotgun (WGS) entry which is preliminary data.</text>
</comment>
<proteinExistence type="predicted"/>